<accession>A0A672H408</accession>
<reference evidence="2" key="3">
    <citation type="submission" date="2025-09" db="UniProtKB">
        <authorList>
            <consortium name="Ensembl"/>
        </authorList>
    </citation>
    <scope>IDENTIFICATION</scope>
</reference>
<evidence type="ECO:0000313" key="3">
    <source>
        <dbReference type="Proteomes" id="UP000472267"/>
    </source>
</evidence>
<evidence type="ECO:0000313" key="2">
    <source>
        <dbReference type="Ensembl" id="ENSSFAP00005023184.1"/>
    </source>
</evidence>
<dbReference type="Pfam" id="PF00078">
    <property type="entry name" value="RVT_1"/>
    <property type="match status" value="1"/>
</dbReference>
<dbReference type="PROSITE" id="PS50878">
    <property type="entry name" value="RT_POL"/>
    <property type="match status" value="1"/>
</dbReference>
<evidence type="ECO:0000259" key="1">
    <source>
        <dbReference type="PROSITE" id="PS50878"/>
    </source>
</evidence>
<dbReference type="PANTHER" id="PTHR31635:SF196">
    <property type="entry name" value="REVERSE TRANSCRIPTASE DOMAIN-CONTAINING PROTEIN-RELATED"/>
    <property type="match status" value="1"/>
</dbReference>
<proteinExistence type="predicted"/>
<dbReference type="CDD" id="cd01650">
    <property type="entry name" value="RT_nLTR_like"/>
    <property type="match status" value="1"/>
</dbReference>
<dbReference type="OMA" id="KANHSHI"/>
<dbReference type="InterPro" id="IPR043502">
    <property type="entry name" value="DNA/RNA_pol_sf"/>
</dbReference>
<sequence>MEEVMPDLIDEDQSGFIKCRQTQDNIRRCLHIIEHIEKEKLRAILLSVDAEKAFDSVGWQFLYKVMGKFGFHEKFITSIKTLYTAPMARIKVNGGLSNSIHLQRGCRQGCPASPLLFNLFIEPLAQAIRQDLDLEGIIIRDTEHKICLFADDVLVSLKNPELGVPRLMDLLQEYGALSGYTLNIDKTQALVFNFVSSPVLKNKYRFNWDSTSIKYLGVTLTKDISLLYSKNYIQINTSIKEDLDRWAPLPLDIGSRIMVIKTNILPRLLYLFQSLPIHIPDNQFREWDKLISRFIWSSKAPRVRYKTLQLPKASGGMGLPNLKDYYLAAQVKPLLLWCNQEYISKWKAMELSLLDRPLQSLLGLPQTTKLYDIQSQWVRLAIDIWCSIVKQLNIQKEMRILAWPVYDPEFNPAVEGGGFVQWERQGLTALCLLVEKGELMDFKAMSKRYSLSQQDFYRYLQLRHYFNKNVKELLPEKMTGITQMFIKAYNGKLSKKIIGELYRYIVELRGHSTFYVKAKWEEELGIVITPEQWTNIINTQITTTGSHTWRDFSWKNCMRFFITPQQKSKQTGTQPKCWRGCGNEKANHSHIFWECPMLQTFWESVHAIIKSVLCFDIEFTSLSFYLGDMDLNLTRDDRYLLKIFMVAGKKAVTRRWLSAEPPNTSQWIAIVTNIQCMECLTYSLRLQKDKYDAMWRKWDLYLTTRDDNLLCS</sequence>
<dbReference type="Proteomes" id="UP000472267">
    <property type="component" value="Chromosome 4"/>
</dbReference>
<reference evidence="2" key="1">
    <citation type="submission" date="2019-06" db="EMBL/GenBank/DDBJ databases">
        <authorList>
            <consortium name="Wellcome Sanger Institute Data Sharing"/>
        </authorList>
    </citation>
    <scope>NUCLEOTIDE SEQUENCE [LARGE SCALE GENOMIC DNA]</scope>
</reference>
<keyword evidence="3" id="KW-1185">Reference proteome</keyword>
<dbReference type="AlphaFoldDB" id="A0A672H408"/>
<protein>
    <recommendedName>
        <fullName evidence="1">Reverse transcriptase domain-containing protein</fullName>
    </recommendedName>
</protein>
<name>A0A672H408_SALFA</name>
<dbReference type="PANTHER" id="PTHR31635">
    <property type="entry name" value="REVERSE TRANSCRIPTASE DOMAIN-CONTAINING PROTEIN-RELATED"/>
    <property type="match status" value="1"/>
</dbReference>
<reference evidence="2" key="2">
    <citation type="submission" date="2025-08" db="UniProtKB">
        <authorList>
            <consortium name="Ensembl"/>
        </authorList>
    </citation>
    <scope>IDENTIFICATION</scope>
</reference>
<feature type="domain" description="Reverse transcriptase" evidence="1">
    <location>
        <begin position="1"/>
        <end position="220"/>
    </location>
</feature>
<dbReference type="Ensembl" id="ENSSFAT00005024140.1">
    <property type="protein sequence ID" value="ENSSFAP00005023184.1"/>
    <property type="gene ID" value="ENSSFAG00005012001.1"/>
</dbReference>
<organism evidence="2 3">
    <name type="scientific">Salarias fasciatus</name>
    <name type="common">Jewelled blenny</name>
    <name type="synonym">Blennius fasciatus</name>
    <dbReference type="NCBI Taxonomy" id="181472"/>
    <lineage>
        <taxon>Eukaryota</taxon>
        <taxon>Metazoa</taxon>
        <taxon>Chordata</taxon>
        <taxon>Craniata</taxon>
        <taxon>Vertebrata</taxon>
        <taxon>Euteleostomi</taxon>
        <taxon>Actinopterygii</taxon>
        <taxon>Neopterygii</taxon>
        <taxon>Teleostei</taxon>
        <taxon>Neoteleostei</taxon>
        <taxon>Acanthomorphata</taxon>
        <taxon>Ovalentaria</taxon>
        <taxon>Blenniimorphae</taxon>
        <taxon>Blenniiformes</taxon>
        <taxon>Blennioidei</taxon>
        <taxon>Blenniidae</taxon>
        <taxon>Salariinae</taxon>
        <taxon>Salarias</taxon>
    </lineage>
</organism>
<dbReference type="InterPro" id="IPR000477">
    <property type="entry name" value="RT_dom"/>
</dbReference>
<dbReference type="InParanoid" id="A0A672H408"/>
<dbReference type="SUPFAM" id="SSF56672">
    <property type="entry name" value="DNA/RNA polymerases"/>
    <property type="match status" value="1"/>
</dbReference>